<keyword evidence="1" id="KW-0472">Membrane</keyword>
<keyword evidence="1" id="KW-1133">Transmembrane helix</keyword>
<proteinExistence type="predicted"/>
<name>A0AAD3T044_NEPGR</name>
<evidence type="ECO:0000313" key="3">
    <source>
        <dbReference type="Proteomes" id="UP001279734"/>
    </source>
</evidence>
<protein>
    <submittedName>
        <fullName evidence="2">Uncharacterized protein</fullName>
    </submittedName>
</protein>
<evidence type="ECO:0000313" key="2">
    <source>
        <dbReference type="EMBL" id="GMH21273.1"/>
    </source>
</evidence>
<reference evidence="2" key="1">
    <citation type="submission" date="2023-05" db="EMBL/GenBank/DDBJ databases">
        <title>Nepenthes gracilis genome sequencing.</title>
        <authorList>
            <person name="Fukushima K."/>
        </authorList>
    </citation>
    <scope>NUCLEOTIDE SEQUENCE</scope>
    <source>
        <strain evidence="2">SING2019-196</strain>
    </source>
</reference>
<keyword evidence="3" id="KW-1185">Reference proteome</keyword>
<evidence type="ECO:0000256" key="1">
    <source>
        <dbReference type="SAM" id="Phobius"/>
    </source>
</evidence>
<gene>
    <name evidence="2" type="ORF">Nepgr_023115</name>
</gene>
<dbReference type="Proteomes" id="UP001279734">
    <property type="component" value="Unassembled WGS sequence"/>
</dbReference>
<feature type="transmembrane region" description="Helical" evidence="1">
    <location>
        <begin position="55"/>
        <end position="72"/>
    </location>
</feature>
<organism evidence="2 3">
    <name type="scientific">Nepenthes gracilis</name>
    <name type="common">Slender pitcher plant</name>
    <dbReference type="NCBI Taxonomy" id="150966"/>
    <lineage>
        <taxon>Eukaryota</taxon>
        <taxon>Viridiplantae</taxon>
        <taxon>Streptophyta</taxon>
        <taxon>Embryophyta</taxon>
        <taxon>Tracheophyta</taxon>
        <taxon>Spermatophyta</taxon>
        <taxon>Magnoliopsida</taxon>
        <taxon>eudicotyledons</taxon>
        <taxon>Gunneridae</taxon>
        <taxon>Pentapetalae</taxon>
        <taxon>Caryophyllales</taxon>
        <taxon>Nepenthaceae</taxon>
        <taxon>Nepenthes</taxon>
    </lineage>
</organism>
<keyword evidence="1" id="KW-0812">Transmembrane</keyword>
<sequence length="245" mass="26989">MRCFGTGLLCPYPLGILLAGFLFLDDTLLKLMYLMVGWGGRSVLMFPSADACRGSFGVMPSIFVCFAFSVHGHRLRFAPPLTCLMEVVCAFCRECSIDPDGSSPIDMFSVDSGVWCGLCCKKLAAILGRNGLSCPWTPSGLIIFGVGLHSDGWCLSSSSLLAEMHPKFTMEEVRPGRMLRCCPQGKSIVTLMQIAFVLCYLLWMRLGLELRFRLCWSLLCSTAEDGLLWCRSLEHSAVVPCRATV</sequence>
<dbReference type="EMBL" id="BSYO01000023">
    <property type="protein sequence ID" value="GMH21273.1"/>
    <property type="molecule type" value="Genomic_DNA"/>
</dbReference>
<comment type="caution">
    <text evidence="2">The sequence shown here is derived from an EMBL/GenBank/DDBJ whole genome shotgun (WGS) entry which is preliminary data.</text>
</comment>
<accession>A0AAD3T044</accession>
<dbReference type="AlphaFoldDB" id="A0AAD3T044"/>
<feature type="transmembrane region" description="Helical" evidence="1">
    <location>
        <begin position="6"/>
        <end position="24"/>
    </location>
</feature>
<feature type="transmembrane region" description="Helical" evidence="1">
    <location>
        <begin position="187"/>
        <end position="206"/>
    </location>
</feature>